<dbReference type="AlphaFoldDB" id="A0A3P7FSF9"/>
<dbReference type="EMBL" id="UYWW01004453">
    <property type="protein sequence ID" value="VDM13522.1"/>
    <property type="molecule type" value="Genomic_DNA"/>
</dbReference>
<reference evidence="1 2" key="1">
    <citation type="submission" date="2018-11" db="EMBL/GenBank/DDBJ databases">
        <authorList>
            <consortium name="Pathogen Informatics"/>
        </authorList>
    </citation>
    <scope>NUCLEOTIDE SEQUENCE [LARGE SCALE GENOMIC DNA]</scope>
</reference>
<proteinExistence type="predicted"/>
<organism evidence="1 2">
    <name type="scientific">Wuchereria bancrofti</name>
    <dbReference type="NCBI Taxonomy" id="6293"/>
    <lineage>
        <taxon>Eukaryota</taxon>
        <taxon>Metazoa</taxon>
        <taxon>Ecdysozoa</taxon>
        <taxon>Nematoda</taxon>
        <taxon>Chromadorea</taxon>
        <taxon>Rhabditida</taxon>
        <taxon>Spirurina</taxon>
        <taxon>Spiruromorpha</taxon>
        <taxon>Filarioidea</taxon>
        <taxon>Onchocercidae</taxon>
        <taxon>Wuchereria</taxon>
    </lineage>
</organism>
<accession>A0A3P7FSF9</accession>
<keyword evidence="2" id="KW-1185">Reference proteome</keyword>
<gene>
    <name evidence="1" type="ORF">WBA_LOCUS6908</name>
</gene>
<protein>
    <submittedName>
        <fullName evidence="1">Uncharacterized protein</fullName>
    </submittedName>
</protein>
<evidence type="ECO:0000313" key="1">
    <source>
        <dbReference type="EMBL" id="VDM13522.1"/>
    </source>
</evidence>
<dbReference type="Proteomes" id="UP000270924">
    <property type="component" value="Unassembled WGS sequence"/>
</dbReference>
<name>A0A3P7FSF9_WUCBA</name>
<sequence length="151" mass="18260">MVNQCSMKSSDPTVEVKIFKPFEKVEELLRNKKNNQKKRYSQLMRWRQELKSGNALVEHYARTDYNLIEAKAQLDLLTELVDAFYDDMKRLKEVIVEQREKDQKEFTKRMADILQYKEIVTWLQQPKIRETFYDENNKVKVCLRGIVFYLK</sequence>
<dbReference type="InParanoid" id="A0A3P7FSF9"/>
<evidence type="ECO:0000313" key="2">
    <source>
        <dbReference type="Proteomes" id="UP000270924"/>
    </source>
</evidence>